<dbReference type="STRING" id="914234.M2RLR2"/>
<gene>
    <name evidence="3" type="ORF">CERSUDRAFT_72553</name>
</gene>
<dbReference type="InterPro" id="IPR045339">
    <property type="entry name" value="DUF6534"/>
</dbReference>
<dbReference type="Proteomes" id="UP000016930">
    <property type="component" value="Unassembled WGS sequence"/>
</dbReference>
<organism evidence="3 4">
    <name type="scientific">Ceriporiopsis subvermispora (strain B)</name>
    <name type="common">White-rot fungus</name>
    <name type="synonym">Gelatoporia subvermispora</name>
    <dbReference type="NCBI Taxonomy" id="914234"/>
    <lineage>
        <taxon>Eukaryota</taxon>
        <taxon>Fungi</taxon>
        <taxon>Dikarya</taxon>
        <taxon>Basidiomycota</taxon>
        <taxon>Agaricomycotina</taxon>
        <taxon>Agaricomycetes</taxon>
        <taxon>Polyporales</taxon>
        <taxon>Gelatoporiaceae</taxon>
        <taxon>Gelatoporia</taxon>
    </lineage>
</organism>
<feature type="transmembrane region" description="Helical" evidence="1">
    <location>
        <begin position="231"/>
        <end position="249"/>
    </location>
</feature>
<dbReference type="HOGENOM" id="CLU_046025_5_4_1"/>
<reference evidence="3 4" key="1">
    <citation type="journal article" date="2012" name="Proc. Natl. Acad. Sci. U.S.A.">
        <title>Comparative genomics of Ceriporiopsis subvermispora and Phanerochaete chrysosporium provide insight into selective ligninolysis.</title>
        <authorList>
            <person name="Fernandez-Fueyo E."/>
            <person name="Ruiz-Duenas F.J."/>
            <person name="Ferreira P."/>
            <person name="Floudas D."/>
            <person name="Hibbett D.S."/>
            <person name="Canessa P."/>
            <person name="Larrondo L.F."/>
            <person name="James T.Y."/>
            <person name="Seelenfreund D."/>
            <person name="Lobos S."/>
            <person name="Polanco R."/>
            <person name="Tello M."/>
            <person name="Honda Y."/>
            <person name="Watanabe T."/>
            <person name="Watanabe T."/>
            <person name="Ryu J.S."/>
            <person name="Kubicek C.P."/>
            <person name="Schmoll M."/>
            <person name="Gaskell J."/>
            <person name="Hammel K.E."/>
            <person name="St John F.J."/>
            <person name="Vanden Wymelenberg A."/>
            <person name="Sabat G."/>
            <person name="Splinter BonDurant S."/>
            <person name="Syed K."/>
            <person name="Yadav J.S."/>
            <person name="Doddapaneni H."/>
            <person name="Subramanian V."/>
            <person name="Lavin J.L."/>
            <person name="Oguiza J.A."/>
            <person name="Perez G."/>
            <person name="Pisabarro A.G."/>
            <person name="Ramirez L."/>
            <person name="Santoyo F."/>
            <person name="Master E."/>
            <person name="Coutinho P.M."/>
            <person name="Henrissat B."/>
            <person name="Lombard V."/>
            <person name="Magnuson J.K."/>
            <person name="Kuees U."/>
            <person name="Hori C."/>
            <person name="Igarashi K."/>
            <person name="Samejima M."/>
            <person name="Held B.W."/>
            <person name="Barry K.W."/>
            <person name="LaButti K.M."/>
            <person name="Lapidus A."/>
            <person name="Lindquist E.A."/>
            <person name="Lucas S.M."/>
            <person name="Riley R."/>
            <person name="Salamov A.A."/>
            <person name="Hoffmeister D."/>
            <person name="Schwenk D."/>
            <person name="Hadar Y."/>
            <person name="Yarden O."/>
            <person name="de Vries R.P."/>
            <person name="Wiebenga A."/>
            <person name="Stenlid J."/>
            <person name="Eastwood D."/>
            <person name="Grigoriev I.V."/>
            <person name="Berka R.M."/>
            <person name="Blanchette R.A."/>
            <person name="Kersten P."/>
            <person name="Martinez A.T."/>
            <person name="Vicuna R."/>
            <person name="Cullen D."/>
        </authorList>
    </citation>
    <scope>NUCLEOTIDE SEQUENCE [LARGE SCALE GENOMIC DNA]</scope>
    <source>
        <strain evidence="3 4">B</strain>
    </source>
</reference>
<feature type="transmembrane region" description="Helical" evidence="1">
    <location>
        <begin position="106"/>
        <end position="124"/>
    </location>
</feature>
<proteinExistence type="predicted"/>
<name>M2RLR2_CERS8</name>
<dbReference type="PANTHER" id="PTHR40465:SF1">
    <property type="entry name" value="DUF6534 DOMAIN-CONTAINING PROTEIN"/>
    <property type="match status" value="1"/>
</dbReference>
<sequence length="312" mass="35510">MNSTVTTPHLDSTLGTVVISMLNDYVGVGLPQLRFASLYGVTTIQTYLYFRRAENDPHLFKTMIGFLWVTKFGNLLGLTREIWYKHYNSFTCIFCFRIWRFSGRNWYIAGIIMFSTFGEFAFIAKEKCDIYETCIYHHGKRSPDSFRVNFSHVKQTEYYIGAAFCMVADFLIAIFQITFLWKHRSKVPTTNSIIRTLIIYTINTGLVTAICALGLFISAAENSQFATLQKTLIHVGIFAMLPTPTLNARQELRAREMARGHGGLISIPLSTITPMTSTVATNVQDIRGTRFLSDSPINISKEIEIERSRLNV</sequence>
<keyword evidence="1" id="KW-0812">Transmembrane</keyword>
<keyword evidence="1" id="KW-1133">Transmembrane helix</keyword>
<feature type="transmembrane region" description="Helical" evidence="1">
    <location>
        <begin position="158"/>
        <end position="181"/>
    </location>
</feature>
<evidence type="ECO:0000256" key="1">
    <source>
        <dbReference type="SAM" id="Phobius"/>
    </source>
</evidence>
<keyword evidence="4" id="KW-1185">Reference proteome</keyword>
<evidence type="ECO:0000313" key="4">
    <source>
        <dbReference type="Proteomes" id="UP000016930"/>
    </source>
</evidence>
<dbReference type="PANTHER" id="PTHR40465">
    <property type="entry name" value="CHROMOSOME 1, WHOLE GENOME SHOTGUN SEQUENCE"/>
    <property type="match status" value="1"/>
</dbReference>
<evidence type="ECO:0000313" key="3">
    <source>
        <dbReference type="EMBL" id="EMD39397.1"/>
    </source>
</evidence>
<feature type="transmembrane region" description="Helical" evidence="1">
    <location>
        <begin position="193"/>
        <end position="219"/>
    </location>
</feature>
<dbReference type="EMBL" id="KB445794">
    <property type="protein sequence ID" value="EMD39397.1"/>
    <property type="molecule type" value="Genomic_DNA"/>
</dbReference>
<keyword evidence="1" id="KW-0472">Membrane</keyword>
<feature type="domain" description="DUF6534" evidence="2">
    <location>
        <begin position="166"/>
        <end position="248"/>
    </location>
</feature>
<dbReference type="AlphaFoldDB" id="M2RLR2"/>
<accession>M2RLR2</accession>
<dbReference type="Pfam" id="PF20152">
    <property type="entry name" value="DUF6534"/>
    <property type="match status" value="1"/>
</dbReference>
<evidence type="ECO:0000259" key="2">
    <source>
        <dbReference type="Pfam" id="PF20152"/>
    </source>
</evidence>
<protein>
    <recommendedName>
        <fullName evidence="2">DUF6534 domain-containing protein</fullName>
    </recommendedName>
</protein>